<dbReference type="InterPro" id="IPR029068">
    <property type="entry name" value="Glyas_Bleomycin-R_OHBP_Dase"/>
</dbReference>
<organism evidence="3 4">
    <name type="scientific">Rhinocladiella mackenziei CBS 650.93</name>
    <dbReference type="NCBI Taxonomy" id="1442369"/>
    <lineage>
        <taxon>Eukaryota</taxon>
        <taxon>Fungi</taxon>
        <taxon>Dikarya</taxon>
        <taxon>Ascomycota</taxon>
        <taxon>Pezizomycotina</taxon>
        <taxon>Eurotiomycetes</taxon>
        <taxon>Chaetothyriomycetidae</taxon>
        <taxon>Chaetothyriales</taxon>
        <taxon>Herpotrichiellaceae</taxon>
        <taxon>Rhinocladiella</taxon>
    </lineage>
</organism>
<dbReference type="Pfam" id="PF00903">
    <property type="entry name" value="Glyoxalase"/>
    <property type="match status" value="1"/>
</dbReference>
<evidence type="ECO:0000313" key="3">
    <source>
        <dbReference type="EMBL" id="KIX04478.1"/>
    </source>
</evidence>
<feature type="signal peptide" evidence="1">
    <location>
        <begin position="1"/>
        <end position="24"/>
    </location>
</feature>
<dbReference type="OrthoDB" id="16820at2759"/>
<proteinExistence type="predicted"/>
<name>A0A0D2H247_9EURO</name>
<feature type="domain" description="VOC" evidence="2">
    <location>
        <begin position="54"/>
        <end position="237"/>
    </location>
</feature>
<dbReference type="VEuPathDB" id="FungiDB:Z518_05348"/>
<dbReference type="HOGENOM" id="CLU_098722_0_0_1"/>
<dbReference type="EMBL" id="KN847478">
    <property type="protein sequence ID" value="KIX04478.1"/>
    <property type="molecule type" value="Genomic_DNA"/>
</dbReference>
<reference evidence="3 4" key="1">
    <citation type="submission" date="2015-01" db="EMBL/GenBank/DDBJ databases">
        <title>The Genome Sequence of Rhinocladiella mackenzie CBS 650.93.</title>
        <authorList>
            <consortium name="The Broad Institute Genomics Platform"/>
            <person name="Cuomo C."/>
            <person name="de Hoog S."/>
            <person name="Gorbushina A."/>
            <person name="Stielow B."/>
            <person name="Teixiera M."/>
            <person name="Abouelleil A."/>
            <person name="Chapman S.B."/>
            <person name="Priest M."/>
            <person name="Young S.K."/>
            <person name="Wortman J."/>
            <person name="Nusbaum C."/>
            <person name="Birren B."/>
        </authorList>
    </citation>
    <scope>NUCLEOTIDE SEQUENCE [LARGE SCALE GENOMIC DNA]</scope>
    <source>
        <strain evidence="3 4">CBS 650.93</strain>
    </source>
</reference>
<dbReference type="Proteomes" id="UP000053617">
    <property type="component" value="Unassembled WGS sequence"/>
</dbReference>
<keyword evidence="4" id="KW-1185">Reference proteome</keyword>
<evidence type="ECO:0000259" key="2">
    <source>
        <dbReference type="PROSITE" id="PS51819"/>
    </source>
</evidence>
<evidence type="ECO:0000256" key="1">
    <source>
        <dbReference type="SAM" id="SignalP"/>
    </source>
</evidence>
<dbReference type="RefSeq" id="XP_013271614.1">
    <property type="nucleotide sequence ID" value="XM_013416160.1"/>
</dbReference>
<sequence>MWPEAALISSLILATTQLIPTTQACGPVPVSNSSYNPFEFPKSCDPRPGFTGYGINHFGLIVNDLNATIDFYTQAIGLSLLFIFTPEGAPFFKIAYMGHNNDTANTGKPFATCEEFTLQKNDIKGLIEFLYLDNATYTPRASTKVTNTFSHIGLIVPNVTETQEKMKKLKVPILKPLGELPATSGPLANAFGLGKLSTGNFCEEQKEALVQGLIPSGTLQHLMVTDPDGNVIEIQQLITE</sequence>
<dbReference type="InterPro" id="IPR037523">
    <property type="entry name" value="VOC_core"/>
</dbReference>
<keyword evidence="1" id="KW-0732">Signal</keyword>
<feature type="chain" id="PRO_5002254375" description="VOC domain-containing protein" evidence="1">
    <location>
        <begin position="25"/>
        <end position="240"/>
    </location>
</feature>
<gene>
    <name evidence="3" type="ORF">Z518_05348</name>
</gene>
<evidence type="ECO:0000313" key="4">
    <source>
        <dbReference type="Proteomes" id="UP000053617"/>
    </source>
</evidence>
<dbReference type="SUPFAM" id="SSF54593">
    <property type="entry name" value="Glyoxalase/Bleomycin resistance protein/Dihydroxybiphenyl dioxygenase"/>
    <property type="match status" value="1"/>
</dbReference>
<accession>A0A0D2H247</accession>
<protein>
    <recommendedName>
        <fullName evidence="2">VOC domain-containing protein</fullName>
    </recommendedName>
</protein>
<dbReference type="Gene3D" id="3.10.180.10">
    <property type="entry name" value="2,3-Dihydroxybiphenyl 1,2-Dioxygenase, domain 1"/>
    <property type="match status" value="1"/>
</dbReference>
<dbReference type="InterPro" id="IPR004360">
    <property type="entry name" value="Glyas_Fos-R_dOase_dom"/>
</dbReference>
<dbReference type="AlphaFoldDB" id="A0A0D2H247"/>
<dbReference type="GeneID" id="25293419"/>
<dbReference type="PROSITE" id="PS51819">
    <property type="entry name" value="VOC"/>
    <property type="match status" value="1"/>
</dbReference>